<evidence type="ECO:0000256" key="11">
    <source>
        <dbReference type="ARBA" id="ARBA00022927"/>
    </source>
</evidence>
<dbReference type="InterPro" id="IPR019103">
    <property type="entry name" value="Peptidase_aspartic_DDI1-type"/>
</dbReference>
<accession>A0A0D2B3I0</accession>
<dbReference type="Pfam" id="PF00627">
    <property type="entry name" value="UBA"/>
    <property type="match status" value="1"/>
</dbReference>
<dbReference type="GeneID" id="27311008"/>
<dbReference type="Pfam" id="PF24669">
    <property type="entry name" value="Ddi2_HDD"/>
    <property type="match status" value="1"/>
</dbReference>
<dbReference type="SUPFAM" id="SSF54236">
    <property type="entry name" value="Ubiquitin-like"/>
    <property type="match status" value="1"/>
</dbReference>
<dbReference type="Gene3D" id="3.10.20.90">
    <property type="entry name" value="Phosphatidylinositol 3-kinase Catalytic Subunit, Chain A, domain 1"/>
    <property type="match status" value="1"/>
</dbReference>
<dbReference type="InterPro" id="IPR021109">
    <property type="entry name" value="Peptidase_aspartic_dom_sf"/>
</dbReference>
<dbReference type="GO" id="GO:0004190">
    <property type="term" value="F:aspartic-type endopeptidase activity"/>
    <property type="evidence" value="ECO:0007669"/>
    <property type="project" value="UniProtKB-KW"/>
</dbReference>
<dbReference type="Pfam" id="PF09668">
    <property type="entry name" value="Asp_protease"/>
    <property type="match status" value="1"/>
</dbReference>
<dbReference type="PANTHER" id="PTHR12917">
    <property type="entry name" value="ASPARTYL PROTEASE DDI-RELATED"/>
    <property type="match status" value="1"/>
</dbReference>
<evidence type="ECO:0000256" key="8">
    <source>
        <dbReference type="ARBA" id="ARBA00022670"/>
    </source>
</evidence>
<feature type="region of interest" description="Disordered" evidence="12">
    <location>
        <begin position="82"/>
        <end position="114"/>
    </location>
</feature>
<dbReference type="HOGENOM" id="CLU_020435_2_0_1"/>
<dbReference type="InterPro" id="IPR000626">
    <property type="entry name" value="Ubiquitin-like_dom"/>
</dbReference>
<dbReference type="Gene3D" id="2.40.70.10">
    <property type="entry name" value="Acid Proteases"/>
    <property type="match status" value="1"/>
</dbReference>
<dbReference type="InterPro" id="IPR015940">
    <property type="entry name" value="UBA"/>
</dbReference>
<evidence type="ECO:0000259" key="13">
    <source>
        <dbReference type="PROSITE" id="PS50030"/>
    </source>
</evidence>
<dbReference type="CDD" id="cd14309">
    <property type="entry name" value="UBA_scDdi1_like"/>
    <property type="match status" value="1"/>
</dbReference>
<keyword evidence="10" id="KW-0378">Hydrolase</keyword>
<evidence type="ECO:0000256" key="4">
    <source>
        <dbReference type="ARBA" id="ARBA00011128"/>
    </source>
</evidence>
<evidence type="ECO:0000256" key="7">
    <source>
        <dbReference type="ARBA" id="ARBA00022490"/>
    </source>
</evidence>
<comment type="subcellular location">
    <subcellularLocation>
        <location evidence="2">Cytoplasm</location>
    </subcellularLocation>
</comment>
<proteinExistence type="inferred from homology"/>
<comment type="function">
    <text evidence="1">Probable aspartic protease. May be involved in the regulation of exocytosis. Acts as a linker between the 19S proteasome and polyubiquitinated proteins via UBA domain interactions with ubiquitin for their subsequent degradation. Required for S-phase checkpoint control.</text>
</comment>
<comment type="subunit">
    <text evidence="4">Binds ubiquitin and polyubiquitinated proteins.</text>
</comment>
<dbReference type="InterPro" id="IPR009060">
    <property type="entry name" value="UBA-like_sf"/>
</dbReference>
<dbReference type="PANTHER" id="PTHR12917:SF1">
    <property type="entry name" value="AT13091P"/>
    <property type="match status" value="1"/>
</dbReference>
<keyword evidence="8" id="KW-0645">Protease</keyword>
<dbReference type="STRING" id="253628.A0A0D2B3I0"/>
<dbReference type="SMART" id="SM00213">
    <property type="entry name" value="UBQ"/>
    <property type="match status" value="1"/>
</dbReference>
<dbReference type="AlphaFoldDB" id="A0A0D2B3I0"/>
<dbReference type="Gene3D" id="1.10.8.10">
    <property type="entry name" value="DNA helicase RuvA subunit, C-terminal domain"/>
    <property type="match status" value="1"/>
</dbReference>
<name>A0A0D2B3I0_9PEZI</name>
<evidence type="ECO:0000256" key="2">
    <source>
        <dbReference type="ARBA" id="ARBA00004496"/>
    </source>
</evidence>
<evidence type="ECO:0000256" key="6">
    <source>
        <dbReference type="ARBA" id="ARBA00022448"/>
    </source>
</evidence>
<dbReference type="InParanoid" id="A0A0D2B3I0"/>
<keyword evidence="11" id="KW-0653">Protein transport</keyword>
<dbReference type="VEuPathDB" id="FungiDB:PV09_03035"/>
<dbReference type="Pfam" id="PF00240">
    <property type="entry name" value="ubiquitin"/>
    <property type="match status" value="1"/>
</dbReference>
<dbReference type="SUPFAM" id="SSF46934">
    <property type="entry name" value="UBA-like"/>
    <property type="match status" value="1"/>
</dbReference>
<evidence type="ECO:0000256" key="9">
    <source>
        <dbReference type="ARBA" id="ARBA00022750"/>
    </source>
</evidence>
<dbReference type="Proteomes" id="UP000053259">
    <property type="component" value="Unassembled WGS sequence"/>
</dbReference>
<feature type="compositionally biased region" description="Polar residues" evidence="12">
    <location>
        <begin position="391"/>
        <end position="416"/>
    </location>
</feature>
<dbReference type="MEROPS" id="A28.A06"/>
<dbReference type="InterPro" id="IPR057273">
    <property type="entry name" value="Ddi1/2_HDD"/>
</dbReference>
<dbReference type="GO" id="GO:0005737">
    <property type="term" value="C:cytoplasm"/>
    <property type="evidence" value="ECO:0007669"/>
    <property type="project" value="UniProtKB-SubCell"/>
</dbReference>
<dbReference type="FunCoup" id="A0A0D2B3I0">
    <property type="interactions" value="286"/>
</dbReference>
<evidence type="ECO:0000313" key="16">
    <source>
        <dbReference type="Proteomes" id="UP000053259"/>
    </source>
</evidence>
<keyword evidence="9" id="KW-0064">Aspartyl protease</keyword>
<dbReference type="SMART" id="SM00165">
    <property type="entry name" value="UBA"/>
    <property type="match status" value="1"/>
</dbReference>
<sequence length="480" mass="51851">MPRITISINASGEPNDQDLLTLDLPPGLTIADLKGMIEAETKFPANIQTLFFNGQALRSDTQTLEQADIKDGEMLAVMVRRPDTTGNGRFGGGSARGTYNGGAGQARRPVAPPEADTPARIEQLRQDILANPPQLAGLIEQSPQLAEAVHDSNRFLQVWMRMLEERNRLQREREEEMKMLNEDPFNVDAQKKIAEMIRREKIEANLQYAIENNPEVFGRVSMLYVDVVVNNVPIKAFVDSGAQTTIMSPSCAESCGLSYLIDERFGGIARGVGTARILGRVHQAKIQIGDAELDCAFTVMEGKDVDLLFGLDMLRRHQACIDLLKGELRFPHTSVKFLPESEIPKKFEETMMDEPTVPAPNGMEVGANTGSVRPAGSSAAAANHLHGGRYASSSTNAAGKQAESQSSLSEATGLSTADNSASSSGAPASRPQAPTPASATKWPEASIQQLIGLGFDRQRAIAALDATDGNLDYAASMLFQ</sequence>
<evidence type="ECO:0000313" key="15">
    <source>
        <dbReference type="EMBL" id="KIW05829.1"/>
    </source>
</evidence>
<dbReference type="CDD" id="cd05479">
    <property type="entry name" value="RP_DDI"/>
    <property type="match status" value="1"/>
</dbReference>
<dbReference type="EMBL" id="KN847536">
    <property type="protein sequence ID" value="KIW05829.1"/>
    <property type="molecule type" value="Genomic_DNA"/>
</dbReference>
<feature type="domain" description="UBA" evidence="13">
    <location>
        <begin position="441"/>
        <end position="480"/>
    </location>
</feature>
<dbReference type="RefSeq" id="XP_016215698.1">
    <property type="nucleotide sequence ID" value="XM_016356175.1"/>
</dbReference>
<dbReference type="PROSITE" id="PS50030">
    <property type="entry name" value="UBA"/>
    <property type="match status" value="1"/>
</dbReference>
<protein>
    <recommendedName>
        <fullName evidence="5">DNA damage-inducible protein 1</fullName>
    </recommendedName>
</protein>
<dbReference type="InterPro" id="IPR029071">
    <property type="entry name" value="Ubiquitin-like_domsf"/>
</dbReference>
<evidence type="ECO:0000259" key="14">
    <source>
        <dbReference type="PROSITE" id="PS50053"/>
    </source>
</evidence>
<feature type="compositionally biased region" description="Gly residues" evidence="12">
    <location>
        <begin position="88"/>
        <end position="104"/>
    </location>
</feature>
<organism evidence="15 16">
    <name type="scientific">Verruconis gallopava</name>
    <dbReference type="NCBI Taxonomy" id="253628"/>
    <lineage>
        <taxon>Eukaryota</taxon>
        <taxon>Fungi</taxon>
        <taxon>Dikarya</taxon>
        <taxon>Ascomycota</taxon>
        <taxon>Pezizomycotina</taxon>
        <taxon>Dothideomycetes</taxon>
        <taxon>Pleosporomycetidae</taxon>
        <taxon>Venturiales</taxon>
        <taxon>Sympoventuriaceae</taxon>
        <taxon>Verruconis</taxon>
    </lineage>
</organism>
<keyword evidence="6" id="KW-0813">Transport</keyword>
<comment type="similarity">
    <text evidence="3">Belongs to the DDI1 family.</text>
</comment>
<feature type="region of interest" description="Disordered" evidence="12">
    <location>
        <begin position="357"/>
        <end position="442"/>
    </location>
</feature>
<feature type="compositionally biased region" description="Low complexity" evidence="12">
    <location>
        <begin position="417"/>
        <end position="432"/>
    </location>
</feature>
<dbReference type="SUPFAM" id="SSF50630">
    <property type="entry name" value="Acid proteases"/>
    <property type="match status" value="1"/>
</dbReference>
<evidence type="ECO:0000256" key="10">
    <source>
        <dbReference type="ARBA" id="ARBA00022801"/>
    </source>
</evidence>
<evidence type="ECO:0000256" key="1">
    <source>
        <dbReference type="ARBA" id="ARBA00003231"/>
    </source>
</evidence>
<evidence type="ECO:0000256" key="12">
    <source>
        <dbReference type="SAM" id="MobiDB-lite"/>
    </source>
</evidence>
<keyword evidence="7" id="KW-0963">Cytoplasm</keyword>
<gene>
    <name evidence="15" type="ORF">PV09_03035</name>
</gene>
<dbReference type="CDD" id="cd01796">
    <property type="entry name" value="Ubl_Ddi1_like"/>
    <property type="match status" value="1"/>
</dbReference>
<evidence type="ECO:0000256" key="5">
    <source>
        <dbReference type="ARBA" id="ARBA00021491"/>
    </source>
</evidence>
<dbReference type="OrthoDB" id="1047367at2759"/>
<evidence type="ECO:0000256" key="3">
    <source>
        <dbReference type="ARBA" id="ARBA00009136"/>
    </source>
</evidence>
<dbReference type="InterPro" id="IPR033882">
    <property type="entry name" value="DDI1_N"/>
</dbReference>
<keyword evidence="16" id="KW-1185">Reference proteome</keyword>
<dbReference type="PROSITE" id="PS50053">
    <property type="entry name" value="UBIQUITIN_2"/>
    <property type="match status" value="1"/>
</dbReference>
<dbReference type="GO" id="GO:0015031">
    <property type="term" value="P:protein transport"/>
    <property type="evidence" value="ECO:0007669"/>
    <property type="project" value="UniProtKB-KW"/>
</dbReference>
<dbReference type="GO" id="GO:0006508">
    <property type="term" value="P:proteolysis"/>
    <property type="evidence" value="ECO:0007669"/>
    <property type="project" value="UniProtKB-KW"/>
</dbReference>
<feature type="domain" description="Ubiquitin-like" evidence="14">
    <location>
        <begin position="4"/>
        <end position="84"/>
    </location>
</feature>
<reference evidence="15 16" key="1">
    <citation type="submission" date="2015-01" db="EMBL/GenBank/DDBJ databases">
        <title>The Genome Sequence of Ochroconis gallopava CBS43764.</title>
        <authorList>
            <consortium name="The Broad Institute Genomics Platform"/>
            <person name="Cuomo C."/>
            <person name="de Hoog S."/>
            <person name="Gorbushina A."/>
            <person name="Stielow B."/>
            <person name="Teixiera M."/>
            <person name="Abouelleil A."/>
            <person name="Chapman S.B."/>
            <person name="Priest M."/>
            <person name="Young S.K."/>
            <person name="Wortman J."/>
            <person name="Nusbaum C."/>
            <person name="Birren B."/>
        </authorList>
    </citation>
    <scope>NUCLEOTIDE SEQUENCE [LARGE SCALE GENOMIC DNA]</scope>
    <source>
        <strain evidence="15 16">CBS 43764</strain>
    </source>
</reference>